<dbReference type="AlphaFoldDB" id="A0A6J3LRS4"/>
<gene>
    <name evidence="2" type="ORF">K489DRAFT_384721</name>
</gene>
<protein>
    <submittedName>
        <fullName evidence="2">Uncharacterized protein</fullName>
    </submittedName>
</protein>
<dbReference type="Proteomes" id="UP000504637">
    <property type="component" value="Unplaced"/>
</dbReference>
<reference evidence="2" key="3">
    <citation type="submission" date="2025-08" db="UniProtKB">
        <authorList>
            <consortium name="RefSeq"/>
        </authorList>
    </citation>
    <scope>IDENTIFICATION</scope>
    <source>
        <strain evidence="2">CBS 342.82</strain>
    </source>
</reference>
<dbReference type="GeneID" id="54363725"/>
<proteinExistence type="predicted"/>
<dbReference type="RefSeq" id="XP_033455567.1">
    <property type="nucleotide sequence ID" value="XM_033605925.1"/>
</dbReference>
<organism evidence="2">
    <name type="scientific">Dissoconium aciculare CBS 342.82</name>
    <dbReference type="NCBI Taxonomy" id="1314786"/>
    <lineage>
        <taxon>Eukaryota</taxon>
        <taxon>Fungi</taxon>
        <taxon>Dikarya</taxon>
        <taxon>Ascomycota</taxon>
        <taxon>Pezizomycotina</taxon>
        <taxon>Dothideomycetes</taxon>
        <taxon>Dothideomycetidae</taxon>
        <taxon>Mycosphaerellales</taxon>
        <taxon>Dissoconiaceae</taxon>
        <taxon>Dissoconium</taxon>
    </lineage>
</organism>
<keyword evidence="1" id="KW-1185">Reference proteome</keyword>
<evidence type="ECO:0000313" key="2">
    <source>
        <dbReference type="RefSeq" id="XP_033455567.1"/>
    </source>
</evidence>
<evidence type="ECO:0000313" key="1">
    <source>
        <dbReference type="Proteomes" id="UP000504637"/>
    </source>
</evidence>
<reference evidence="2" key="2">
    <citation type="submission" date="2020-04" db="EMBL/GenBank/DDBJ databases">
        <authorList>
            <consortium name="NCBI Genome Project"/>
        </authorList>
    </citation>
    <scope>NUCLEOTIDE SEQUENCE</scope>
    <source>
        <strain evidence="2">CBS 342.82</strain>
    </source>
</reference>
<reference evidence="2" key="1">
    <citation type="submission" date="2020-01" db="EMBL/GenBank/DDBJ databases">
        <authorList>
            <consortium name="DOE Joint Genome Institute"/>
            <person name="Haridas S."/>
            <person name="Albert R."/>
            <person name="Binder M."/>
            <person name="Bloem J."/>
            <person name="Labutti K."/>
            <person name="Salamov A."/>
            <person name="Andreopoulos B."/>
            <person name="Baker S.E."/>
            <person name="Barry K."/>
            <person name="Bills G."/>
            <person name="Bluhm B.H."/>
            <person name="Cannon C."/>
            <person name="Castanera R."/>
            <person name="Culley D.E."/>
            <person name="Daum C."/>
            <person name="Ezra D."/>
            <person name="Gonzalez J.B."/>
            <person name="Henrissat B."/>
            <person name="Kuo A."/>
            <person name="Liang C."/>
            <person name="Lipzen A."/>
            <person name="Lutzoni F."/>
            <person name="Magnuson J."/>
            <person name="Mondo S."/>
            <person name="Nolan M."/>
            <person name="Ohm R."/>
            <person name="Pangilinan J."/>
            <person name="Park H.-J."/>
            <person name="Ramirez L."/>
            <person name="Alfaro M."/>
            <person name="Sun H."/>
            <person name="Tritt A."/>
            <person name="Yoshinaga Y."/>
            <person name="Zwiers L.-H."/>
            <person name="Turgeon B.G."/>
            <person name="Goodwin S.B."/>
            <person name="Spatafora J.W."/>
            <person name="Crous P.W."/>
            <person name="Grigoriev I.V."/>
        </authorList>
    </citation>
    <scope>NUCLEOTIDE SEQUENCE</scope>
    <source>
        <strain evidence="2">CBS 342.82</strain>
    </source>
</reference>
<sequence length="202" mass="22707">MGEVCFALPYLPACLPLLISISIGKLLDSQHRASFHRRATVAAHNFTLRTGLEPISRYDLWYLGVARPSHLSLSSTSAQAGLWRMISSHSLCRLSSAIALHLTEIDGKVSREFFTKSEVDRAQNLRGMPFVQWADLPLHIGWLHHAPSHSSGMTPKILMMDPDHLSTINGQSIDECSMESTSNDPESRRCSQWEELFGEYWT</sequence>
<name>A0A6J3LRS4_9PEZI</name>
<accession>A0A6J3LRS4</accession>